<reference evidence="5 6" key="1">
    <citation type="submission" date="2018-08" db="EMBL/GenBank/DDBJ databases">
        <title>A genome reference for cultivated species of the human gut microbiota.</title>
        <authorList>
            <person name="Zou Y."/>
            <person name="Xue W."/>
            <person name="Luo G."/>
        </authorList>
    </citation>
    <scope>NUCLEOTIDE SEQUENCE [LARGE SCALE GENOMIC DNA]</scope>
    <source>
        <strain evidence="5 6">AM44-11BH</strain>
    </source>
</reference>
<gene>
    <name evidence="5" type="ORF">DW944_01225</name>
</gene>
<proteinExistence type="predicted"/>
<evidence type="ECO:0000256" key="2">
    <source>
        <dbReference type="PROSITE-ProRule" id="PRU00504"/>
    </source>
</evidence>
<dbReference type="InterPro" id="IPR001258">
    <property type="entry name" value="NHL_repeat"/>
</dbReference>
<keyword evidence="1" id="KW-0677">Repeat</keyword>
<keyword evidence="3" id="KW-1133">Transmembrane helix</keyword>
<keyword evidence="3" id="KW-0472">Membrane</keyword>
<evidence type="ECO:0000256" key="4">
    <source>
        <dbReference type="SAM" id="SignalP"/>
    </source>
</evidence>
<dbReference type="SUPFAM" id="SSF48452">
    <property type="entry name" value="TPR-like"/>
    <property type="match status" value="1"/>
</dbReference>
<feature type="repeat" description="NHL" evidence="2">
    <location>
        <begin position="69"/>
        <end position="101"/>
    </location>
</feature>
<sequence length="496" mass="55168">MRKKINNIKKCVTAVATVAILAASVSTPVKASEEVPYITYTYDYYGDVKYTPAAYVPDGTVSGTNLGCGEFNSPQDINTDDEGNIYVADTGNNRVVVIGPDYKLKRIIDTVNEDGKTSKLSSPSGLYAVGDEKLYIADTENKRVIEVDENNNVIKTISNPKSDSLGDDFVFTPLKVAVDYADRVYVIAKNQFEGILTFNENGEFAGYTGTINVQITPIEKFWKKFSTKAQRSKQQLYIPTEFTGIEIDDAGFVYATNKDSEGEQSVRRLNPSGDDVIQQKTTGLSGDLNWKLTGDYSGPSQIVDVVVRDKGIYSIIDSARGRIFTYDHEGNLLYIFGGLGTQQGTFDVPTGIDAAGDEILVIDSAKNIIDKFKATEYGSLINEAIGLRYDGDEIKAVEKWKEVLKHDSNFELAYVGIGKSYLTAGNNKKAMECFETGNDKQYYSIAYKRYRNEILKAHLEQALTIVVILAIVLILWKKVFKKRFKTNKKRKEKINA</sequence>
<protein>
    <submittedName>
        <fullName evidence="5">Gluconolactonase</fullName>
    </submittedName>
</protein>
<dbReference type="CDD" id="cd05819">
    <property type="entry name" value="NHL"/>
    <property type="match status" value="1"/>
</dbReference>
<keyword evidence="3" id="KW-0812">Transmembrane</keyword>
<dbReference type="SUPFAM" id="SSF101898">
    <property type="entry name" value="NHL repeat"/>
    <property type="match status" value="1"/>
</dbReference>
<dbReference type="InterPro" id="IPR011042">
    <property type="entry name" value="6-blade_b-propeller_TolB-like"/>
</dbReference>
<feature type="signal peptide" evidence="4">
    <location>
        <begin position="1"/>
        <end position="31"/>
    </location>
</feature>
<dbReference type="Gene3D" id="2.120.10.30">
    <property type="entry name" value="TolB, C-terminal domain"/>
    <property type="match status" value="1"/>
</dbReference>
<evidence type="ECO:0000256" key="3">
    <source>
        <dbReference type="SAM" id="Phobius"/>
    </source>
</evidence>
<dbReference type="PROSITE" id="PS51125">
    <property type="entry name" value="NHL"/>
    <property type="match status" value="1"/>
</dbReference>
<dbReference type="Pfam" id="PF01436">
    <property type="entry name" value="NHL"/>
    <property type="match status" value="1"/>
</dbReference>
<comment type="caution">
    <text evidence="5">The sequence shown here is derived from an EMBL/GenBank/DDBJ whole genome shotgun (WGS) entry which is preliminary data.</text>
</comment>
<dbReference type="Proteomes" id="UP000284779">
    <property type="component" value="Unassembled WGS sequence"/>
</dbReference>
<dbReference type="RefSeq" id="WP_117900248.1">
    <property type="nucleotide sequence ID" value="NZ_CAUBDO010000008.1"/>
</dbReference>
<evidence type="ECO:0000313" key="5">
    <source>
        <dbReference type="EMBL" id="RHA20819.1"/>
    </source>
</evidence>
<accession>A0A413RDK0</accession>
<dbReference type="EMBL" id="QSFD01000001">
    <property type="protein sequence ID" value="RHA20819.1"/>
    <property type="molecule type" value="Genomic_DNA"/>
</dbReference>
<evidence type="ECO:0000256" key="1">
    <source>
        <dbReference type="ARBA" id="ARBA00022737"/>
    </source>
</evidence>
<name>A0A413RDK0_9FIRM</name>
<dbReference type="InterPro" id="IPR050952">
    <property type="entry name" value="TRIM-NHL_E3_ligases"/>
</dbReference>
<dbReference type="AlphaFoldDB" id="A0A413RDK0"/>
<dbReference type="PANTHER" id="PTHR24104">
    <property type="entry name" value="E3 UBIQUITIN-PROTEIN LIGASE NHLRC1-RELATED"/>
    <property type="match status" value="1"/>
</dbReference>
<dbReference type="InterPro" id="IPR011990">
    <property type="entry name" value="TPR-like_helical_dom_sf"/>
</dbReference>
<dbReference type="Gene3D" id="1.25.40.10">
    <property type="entry name" value="Tetratricopeptide repeat domain"/>
    <property type="match status" value="1"/>
</dbReference>
<organism evidence="5 6">
    <name type="scientific">Eubacterium ventriosum</name>
    <dbReference type="NCBI Taxonomy" id="39496"/>
    <lineage>
        <taxon>Bacteria</taxon>
        <taxon>Bacillati</taxon>
        <taxon>Bacillota</taxon>
        <taxon>Clostridia</taxon>
        <taxon>Eubacteriales</taxon>
        <taxon>Eubacteriaceae</taxon>
        <taxon>Eubacterium</taxon>
    </lineage>
</organism>
<feature type="chain" id="PRO_5019299762" evidence="4">
    <location>
        <begin position="32"/>
        <end position="496"/>
    </location>
</feature>
<feature type="transmembrane region" description="Helical" evidence="3">
    <location>
        <begin position="462"/>
        <end position="480"/>
    </location>
</feature>
<keyword evidence="4" id="KW-0732">Signal</keyword>
<evidence type="ECO:0000313" key="6">
    <source>
        <dbReference type="Proteomes" id="UP000284779"/>
    </source>
</evidence>
<keyword evidence="6" id="KW-1185">Reference proteome</keyword>